<feature type="non-terminal residue" evidence="4">
    <location>
        <position position="1"/>
    </location>
</feature>
<accession>A0A830CWN2</accession>
<dbReference type="EMBL" id="BMAC01001000">
    <property type="protein sequence ID" value="GFQ04978.1"/>
    <property type="molecule type" value="Genomic_DNA"/>
</dbReference>
<dbReference type="GO" id="GO:0006412">
    <property type="term" value="P:translation"/>
    <property type="evidence" value="ECO:0007669"/>
    <property type="project" value="InterPro"/>
</dbReference>
<dbReference type="InterPro" id="IPR038562">
    <property type="entry name" value="Ribosomal_eL34_C_sf"/>
</dbReference>
<evidence type="ECO:0000313" key="5">
    <source>
        <dbReference type="Proteomes" id="UP000653305"/>
    </source>
</evidence>
<name>A0A830CWN2_9LAMI</name>
<sequence>KLVYQTTIKWASGPKCPITGKRIHITPANYKRSRLPRNRRAVNHSCGGVLSGGVVTERIIRDCIVEEQNIVKKVLKVQKAKEKLAFKSLSCRDKSFGNHLVYKPLELYFRILKLTYHLQHFEIFRNMNYCFPSFFQE</sequence>
<dbReference type="Gene3D" id="6.20.340.10">
    <property type="match status" value="1"/>
</dbReference>
<keyword evidence="3" id="KW-0687">Ribonucleoprotein</keyword>
<dbReference type="GO" id="GO:1990904">
    <property type="term" value="C:ribonucleoprotein complex"/>
    <property type="evidence" value="ECO:0007669"/>
    <property type="project" value="UniProtKB-KW"/>
</dbReference>
<evidence type="ECO:0000256" key="1">
    <source>
        <dbReference type="ARBA" id="ARBA00009875"/>
    </source>
</evidence>
<keyword evidence="2 4" id="KW-0689">Ribosomal protein</keyword>
<organism evidence="4 5">
    <name type="scientific">Phtheirospermum japonicum</name>
    <dbReference type="NCBI Taxonomy" id="374723"/>
    <lineage>
        <taxon>Eukaryota</taxon>
        <taxon>Viridiplantae</taxon>
        <taxon>Streptophyta</taxon>
        <taxon>Embryophyta</taxon>
        <taxon>Tracheophyta</taxon>
        <taxon>Spermatophyta</taxon>
        <taxon>Magnoliopsida</taxon>
        <taxon>eudicotyledons</taxon>
        <taxon>Gunneridae</taxon>
        <taxon>Pentapetalae</taxon>
        <taxon>asterids</taxon>
        <taxon>lamiids</taxon>
        <taxon>Lamiales</taxon>
        <taxon>Orobanchaceae</taxon>
        <taxon>Orobanchaceae incertae sedis</taxon>
        <taxon>Phtheirospermum</taxon>
    </lineage>
</organism>
<dbReference type="Proteomes" id="UP000653305">
    <property type="component" value="Unassembled WGS sequence"/>
</dbReference>
<proteinExistence type="inferred from homology"/>
<gene>
    <name evidence="4" type="ORF">PHJA_002641900</name>
</gene>
<reference evidence="4" key="1">
    <citation type="submission" date="2020-07" db="EMBL/GenBank/DDBJ databases">
        <title>Ethylene signaling mediates host invasion by parasitic plants.</title>
        <authorList>
            <person name="Yoshida S."/>
        </authorList>
    </citation>
    <scope>NUCLEOTIDE SEQUENCE</scope>
    <source>
        <strain evidence="4">Okayama</strain>
    </source>
</reference>
<dbReference type="Pfam" id="PF01199">
    <property type="entry name" value="Ribosomal_L34e"/>
    <property type="match status" value="1"/>
</dbReference>
<comment type="similarity">
    <text evidence="1">Belongs to the eukaryotic ribosomal protein eL34 family.</text>
</comment>
<protein>
    <submittedName>
        <fullName evidence="4">60S ribosomal protein l34</fullName>
    </submittedName>
</protein>
<evidence type="ECO:0000256" key="3">
    <source>
        <dbReference type="ARBA" id="ARBA00023274"/>
    </source>
</evidence>
<dbReference type="InterPro" id="IPR008195">
    <property type="entry name" value="Ribosomal_eL34"/>
</dbReference>
<evidence type="ECO:0000313" key="4">
    <source>
        <dbReference type="EMBL" id="GFQ04978.1"/>
    </source>
</evidence>
<keyword evidence="5" id="KW-1185">Reference proteome</keyword>
<dbReference type="GO" id="GO:0005840">
    <property type="term" value="C:ribosome"/>
    <property type="evidence" value="ECO:0007669"/>
    <property type="project" value="UniProtKB-KW"/>
</dbReference>
<comment type="caution">
    <text evidence="4">The sequence shown here is derived from an EMBL/GenBank/DDBJ whole genome shotgun (WGS) entry which is preliminary data.</text>
</comment>
<evidence type="ECO:0000256" key="2">
    <source>
        <dbReference type="ARBA" id="ARBA00022980"/>
    </source>
</evidence>
<dbReference type="GO" id="GO:0003735">
    <property type="term" value="F:structural constituent of ribosome"/>
    <property type="evidence" value="ECO:0007669"/>
    <property type="project" value="InterPro"/>
</dbReference>
<dbReference type="AlphaFoldDB" id="A0A830CWN2"/>
<dbReference type="PANTHER" id="PTHR10759">
    <property type="entry name" value="60S RIBOSOMAL PROTEIN L34"/>
    <property type="match status" value="1"/>
</dbReference>